<protein>
    <submittedName>
        <fullName evidence="2">Uncharacterized protein</fullName>
    </submittedName>
</protein>
<organism evidence="2 3">
    <name type="scientific">Streptomyces cinnamoneus</name>
    <name type="common">Streptoverticillium cinnamoneum</name>
    <dbReference type="NCBI Taxonomy" id="53446"/>
    <lineage>
        <taxon>Bacteria</taxon>
        <taxon>Bacillati</taxon>
        <taxon>Actinomycetota</taxon>
        <taxon>Actinomycetes</taxon>
        <taxon>Kitasatosporales</taxon>
        <taxon>Streptomycetaceae</taxon>
        <taxon>Streptomyces</taxon>
        <taxon>Streptomyces cinnamoneus group</taxon>
    </lineage>
</organism>
<gene>
    <name evidence="2" type="ORF">BLA24_01750</name>
</gene>
<evidence type="ECO:0000313" key="3">
    <source>
        <dbReference type="Proteomes" id="UP000222531"/>
    </source>
</evidence>
<dbReference type="Proteomes" id="UP000222531">
    <property type="component" value="Unassembled WGS sequence"/>
</dbReference>
<dbReference type="AlphaFoldDB" id="A0A2G1XQ41"/>
<name>A0A2G1XQ41_STRCJ</name>
<accession>A0A2G1XQ41</accession>
<dbReference type="EMBL" id="NHZO01000032">
    <property type="protein sequence ID" value="PHQ53354.1"/>
    <property type="molecule type" value="Genomic_DNA"/>
</dbReference>
<feature type="compositionally biased region" description="Low complexity" evidence="1">
    <location>
        <begin position="16"/>
        <end position="38"/>
    </location>
</feature>
<sequence>MAYARQAFRARNHSTSRGAAGVGRSAASSSAQKTSSSIWSALSPPYVPRRLITAPVPTTTASAAAWARAGSGAGSRAAAAARVVRSHRTAGYAANGLRAAPARPWA</sequence>
<comment type="caution">
    <text evidence="2">The sequence shown here is derived from an EMBL/GenBank/DDBJ whole genome shotgun (WGS) entry which is preliminary data.</text>
</comment>
<evidence type="ECO:0000313" key="2">
    <source>
        <dbReference type="EMBL" id="PHQ53354.1"/>
    </source>
</evidence>
<proteinExistence type="predicted"/>
<keyword evidence="3" id="KW-1185">Reference proteome</keyword>
<feature type="region of interest" description="Disordered" evidence="1">
    <location>
        <begin position="1"/>
        <end position="38"/>
    </location>
</feature>
<evidence type="ECO:0000256" key="1">
    <source>
        <dbReference type="SAM" id="MobiDB-lite"/>
    </source>
</evidence>
<reference evidence="2 3" key="1">
    <citation type="journal article" date="2017" name="Biochemistry">
        <title>Identification of the Biosynthetic Pathway for the Antibiotic Bicyclomycin.</title>
        <authorList>
            <person name="Patteson J."/>
            <person name="Cai W."/>
            <person name="Johnson R.A."/>
            <person name="Santa Maria K."/>
            <person name="Li B."/>
        </authorList>
    </citation>
    <scope>NUCLEOTIDE SEQUENCE [LARGE SCALE GENOMIC DNA]</scope>
    <source>
        <strain evidence="2 3">ATCC 21532</strain>
    </source>
</reference>